<evidence type="ECO:0000313" key="2">
    <source>
        <dbReference type="EMBL" id="KAK2108373.1"/>
    </source>
</evidence>
<accession>A0ABQ9VGA7</accession>
<keyword evidence="3" id="KW-1185">Reference proteome</keyword>
<dbReference type="EMBL" id="JASSZA010000006">
    <property type="protein sequence ID" value="KAK2108373.1"/>
    <property type="molecule type" value="Genomic_DNA"/>
</dbReference>
<evidence type="ECO:0000313" key="3">
    <source>
        <dbReference type="Proteomes" id="UP001266305"/>
    </source>
</evidence>
<gene>
    <name evidence="2" type="ORF">P7K49_013538</name>
</gene>
<proteinExistence type="predicted"/>
<protein>
    <submittedName>
        <fullName evidence="2">Uncharacterized protein</fullName>
    </submittedName>
</protein>
<feature type="compositionally biased region" description="Basic and acidic residues" evidence="1">
    <location>
        <begin position="58"/>
        <end position="68"/>
    </location>
</feature>
<feature type="region of interest" description="Disordered" evidence="1">
    <location>
        <begin position="1"/>
        <end position="124"/>
    </location>
</feature>
<name>A0ABQ9VGA7_SAGOE</name>
<evidence type="ECO:0000256" key="1">
    <source>
        <dbReference type="SAM" id="MobiDB-lite"/>
    </source>
</evidence>
<feature type="region of interest" description="Disordered" evidence="1">
    <location>
        <begin position="137"/>
        <end position="200"/>
    </location>
</feature>
<comment type="caution">
    <text evidence="2">The sequence shown here is derived from an EMBL/GenBank/DDBJ whole genome shotgun (WGS) entry which is preliminary data.</text>
</comment>
<reference evidence="2 3" key="1">
    <citation type="submission" date="2023-05" db="EMBL/GenBank/DDBJ databases">
        <title>B98-5 Cell Line De Novo Hybrid Assembly: An Optical Mapping Approach.</title>
        <authorList>
            <person name="Kananen K."/>
            <person name="Auerbach J.A."/>
            <person name="Kautto E."/>
            <person name="Blachly J.S."/>
        </authorList>
    </citation>
    <scope>NUCLEOTIDE SEQUENCE [LARGE SCALE GENOMIC DNA]</scope>
    <source>
        <strain evidence="2">B95-8</strain>
        <tissue evidence="2">Cell line</tissue>
    </source>
</reference>
<feature type="compositionally biased region" description="Polar residues" evidence="1">
    <location>
        <begin position="105"/>
        <end position="124"/>
    </location>
</feature>
<organism evidence="2 3">
    <name type="scientific">Saguinus oedipus</name>
    <name type="common">Cotton-top tamarin</name>
    <name type="synonym">Oedipomidas oedipus</name>
    <dbReference type="NCBI Taxonomy" id="9490"/>
    <lineage>
        <taxon>Eukaryota</taxon>
        <taxon>Metazoa</taxon>
        <taxon>Chordata</taxon>
        <taxon>Craniata</taxon>
        <taxon>Vertebrata</taxon>
        <taxon>Euteleostomi</taxon>
        <taxon>Mammalia</taxon>
        <taxon>Eutheria</taxon>
        <taxon>Euarchontoglires</taxon>
        <taxon>Primates</taxon>
        <taxon>Haplorrhini</taxon>
        <taxon>Platyrrhini</taxon>
        <taxon>Cebidae</taxon>
        <taxon>Callitrichinae</taxon>
        <taxon>Saguinus</taxon>
    </lineage>
</organism>
<sequence>MGLAASANTAVLAIPDPARPAVPRFSGPAGSAVYGTGRRKLVASASLQHLPVSGEKNPAGERRVDAGRAWRPSSKTRAQRGSPSGPGAGRGLGTTRDGKRKWPLSPNQRVSPPPGTVSSSANRSSGLLTKLWGKELINAPKPGSPHSVSRLEETQAGRAPASLYSPAGRGSLSPLFSAPSRGNIRPDSHQTFPPWARDPGLRGLPARPFPWFQLRRLD</sequence>
<dbReference type="Proteomes" id="UP001266305">
    <property type="component" value="Unassembled WGS sequence"/>
</dbReference>